<dbReference type="AlphaFoldDB" id="A0A1W5XEY5"/>
<keyword evidence="1" id="KW-0689">Ribosomal protein</keyword>
<organism evidence="1">
    <name type="scientific">Carpinus tientaiensis</name>
    <dbReference type="NCBI Taxonomy" id="176861"/>
    <lineage>
        <taxon>Eukaryota</taxon>
        <taxon>Viridiplantae</taxon>
        <taxon>Streptophyta</taxon>
        <taxon>Embryophyta</taxon>
        <taxon>Tracheophyta</taxon>
        <taxon>Spermatophyta</taxon>
        <taxon>Magnoliopsida</taxon>
        <taxon>eudicotyledons</taxon>
        <taxon>Gunneridae</taxon>
        <taxon>Pentapetalae</taxon>
        <taxon>rosids</taxon>
        <taxon>fabids</taxon>
        <taxon>Fagales</taxon>
        <taxon>Betulaceae</taxon>
        <taxon>Carpinus</taxon>
    </lineage>
</organism>
<keyword evidence="1" id="KW-0150">Chloroplast</keyword>
<dbReference type="EMBL" id="KY117036">
    <property type="protein sequence ID" value="ARH56052.1"/>
    <property type="molecule type" value="Genomic_DNA"/>
</dbReference>
<dbReference type="GeneID" id="32956513"/>
<sequence>MLVMVLVNGILEWHLISPQSVKVFIL</sequence>
<proteinExistence type="predicted"/>
<name>A0A1W5XEY5_9ROSI</name>
<evidence type="ECO:0000313" key="1">
    <source>
        <dbReference type="EMBL" id="ARH56052.1"/>
    </source>
</evidence>
<dbReference type="RefSeq" id="YP_009378568.1">
    <property type="nucleotide sequence ID" value="NC_034910.1"/>
</dbReference>
<gene>
    <name evidence="1" type="primary">rps2</name>
</gene>
<reference evidence="1" key="1">
    <citation type="journal article" date="2017" name="Conserv Genet Resour">
        <title>Characterization of the complete chloroplast genome of Carpinus tientaiensis.</title>
        <authorList>
            <person name="Yang Y."/>
            <person name="Wang M."/>
            <person name="Lu Z."/>
            <person name="Feng S."/>
        </authorList>
    </citation>
    <scope>NUCLEOTIDE SEQUENCE</scope>
    <source>
        <tissue evidence="1">Leaf</tissue>
    </source>
</reference>
<geneLocation type="chloroplast" evidence="1"/>
<dbReference type="GO" id="GO:0005840">
    <property type="term" value="C:ribosome"/>
    <property type="evidence" value="ECO:0007669"/>
    <property type="project" value="UniProtKB-KW"/>
</dbReference>
<keyword evidence="1" id="KW-0934">Plastid</keyword>
<accession>A0A1W5XEY5</accession>
<protein>
    <submittedName>
        <fullName evidence="1">Ribosomal protein S2</fullName>
    </submittedName>
</protein>
<keyword evidence="1" id="KW-0687">Ribonucleoprotein</keyword>